<proteinExistence type="predicted"/>
<evidence type="ECO:0008006" key="2">
    <source>
        <dbReference type="Google" id="ProtNLM"/>
    </source>
</evidence>
<gene>
    <name evidence="1" type="ORF">LCGC14_1052530</name>
</gene>
<protein>
    <recommendedName>
        <fullName evidence="2">PIN domain-containing protein</fullName>
    </recommendedName>
</protein>
<organism evidence="1">
    <name type="scientific">marine sediment metagenome</name>
    <dbReference type="NCBI Taxonomy" id="412755"/>
    <lineage>
        <taxon>unclassified sequences</taxon>
        <taxon>metagenomes</taxon>
        <taxon>ecological metagenomes</taxon>
    </lineage>
</organism>
<dbReference type="Gene3D" id="3.40.50.1010">
    <property type="entry name" value="5'-nuclease"/>
    <property type="match status" value="1"/>
</dbReference>
<evidence type="ECO:0000313" key="1">
    <source>
        <dbReference type="EMBL" id="KKN08845.1"/>
    </source>
</evidence>
<dbReference type="InterPro" id="IPR029060">
    <property type="entry name" value="PIN-like_dom_sf"/>
</dbReference>
<dbReference type="SUPFAM" id="SSF88723">
    <property type="entry name" value="PIN domain-like"/>
    <property type="match status" value="1"/>
</dbReference>
<sequence>MWLLDTTMLIECDKLKTRPFKEGLTFTTILSLIEFPIASKYDEISVIYPSSMHYEQSFKNAVLLREKGTPIPTIDILIGTITVEKNLILVSNDTHFKSLQIIEPRLKIINSETFIKNIR</sequence>
<name>A0A0F9MND4_9ZZZZ</name>
<accession>A0A0F9MND4</accession>
<dbReference type="AlphaFoldDB" id="A0A0F9MND4"/>
<dbReference type="EMBL" id="LAZR01004411">
    <property type="protein sequence ID" value="KKN08845.1"/>
    <property type="molecule type" value="Genomic_DNA"/>
</dbReference>
<reference evidence="1" key="1">
    <citation type="journal article" date="2015" name="Nature">
        <title>Complex archaea that bridge the gap between prokaryotes and eukaryotes.</title>
        <authorList>
            <person name="Spang A."/>
            <person name="Saw J.H."/>
            <person name="Jorgensen S.L."/>
            <person name="Zaremba-Niedzwiedzka K."/>
            <person name="Martijn J."/>
            <person name="Lind A.E."/>
            <person name="van Eijk R."/>
            <person name="Schleper C."/>
            <person name="Guy L."/>
            <person name="Ettema T.J."/>
        </authorList>
    </citation>
    <scope>NUCLEOTIDE SEQUENCE</scope>
</reference>
<comment type="caution">
    <text evidence="1">The sequence shown here is derived from an EMBL/GenBank/DDBJ whole genome shotgun (WGS) entry which is preliminary data.</text>
</comment>